<gene>
    <name evidence="1" type="ORF">BpHYR1_038560</name>
</gene>
<evidence type="ECO:0000313" key="2">
    <source>
        <dbReference type="Proteomes" id="UP000276133"/>
    </source>
</evidence>
<protein>
    <submittedName>
        <fullName evidence="1">Uncharacterized protein</fullName>
    </submittedName>
</protein>
<dbReference type="EMBL" id="REGN01004365">
    <property type="protein sequence ID" value="RNA17848.1"/>
    <property type="molecule type" value="Genomic_DNA"/>
</dbReference>
<name>A0A3M7R3M7_BRAPC</name>
<proteinExistence type="predicted"/>
<dbReference type="AlphaFoldDB" id="A0A3M7R3M7"/>
<accession>A0A3M7R3M7</accession>
<keyword evidence="2" id="KW-1185">Reference proteome</keyword>
<comment type="caution">
    <text evidence="1">The sequence shown here is derived from an EMBL/GenBank/DDBJ whole genome shotgun (WGS) entry which is preliminary data.</text>
</comment>
<reference evidence="1 2" key="1">
    <citation type="journal article" date="2018" name="Sci. Rep.">
        <title>Genomic signatures of local adaptation to the degree of environmental predictability in rotifers.</title>
        <authorList>
            <person name="Franch-Gras L."/>
            <person name="Hahn C."/>
            <person name="Garcia-Roger E.M."/>
            <person name="Carmona M.J."/>
            <person name="Serra M."/>
            <person name="Gomez A."/>
        </authorList>
    </citation>
    <scope>NUCLEOTIDE SEQUENCE [LARGE SCALE GENOMIC DNA]</scope>
    <source>
        <strain evidence="1">HYR1</strain>
    </source>
</reference>
<organism evidence="1 2">
    <name type="scientific">Brachionus plicatilis</name>
    <name type="common">Marine rotifer</name>
    <name type="synonym">Brachionus muelleri</name>
    <dbReference type="NCBI Taxonomy" id="10195"/>
    <lineage>
        <taxon>Eukaryota</taxon>
        <taxon>Metazoa</taxon>
        <taxon>Spiralia</taxon>
        <taxon>Gnathifera</taxon>
        <taxon>Rotifera</taxon>
        <taxon>Eurotatoria</taxon>
        <taxon>Monogononta</taxon>
        <taxon>Pseudotrocha</taxon>
        <taxon>Ploima</taxon>
        <taxon>Brachionidae</taxon>
        <taxon>Brachionus</taxon>
    </lineage>
</organism>
<sequence length="63" mass="7258">MSTFKKAPLEKAILISGNVTIFFGRLDFKKLYSLKWNTILGRINDLTRMFSLSSSMLIDELSR</sequence>
<evidence type="ECO:0000313" key="1">
    <source>
        <dbReference type="EMBL" id="RNA17848.1"/>
    </source>
</evidence>
<dbReference type="Proteomes" id="UP000276133">
    <property type="component" value="Unassembled WGS sequence"/>
</dbReference>